<dbReference type="SMART" id="SM00470">
    <property type="entry name" value="ParB"/>
    <property type="match status" value="1"/>
</dbReference>
<evidence type="ECO:0000259" key="1">
    <source>
        <dbReference type="SMART" id="SM00470"/>
    </source>
</evidence>
<evidence type="ECO:0000313" key="3">
    <source>
        <dbReference type="Proteomes" id="UP000245461"/>
    </source>
</evidence>
<dbReference type="SUPFAM" id="SSF110849">
    <property type="entry name" value="ParB/Sulfiredoxin"/>
    <property type="match status" value="1"/>
</dbReference>
<name>A0A317EGS3_9PROT</name>
<comment type="caution">
    <text evidence="2">The sequence shown here is derived from an EMBL/GenBank/DDBJ whole genome shotgun (WGS) entry which is preliminary data.</text>
</comment>
<keyword evidence="3" id="KW-1185">Reference proteome</keyword>
<proteinExistence type="predicted"/>
<dbReference type="Proteomes" id="UP000245461">
    <property type="component" value="Unassembled WGS sequence"/>
</dbReference>
<dbReference type="InterPro" id="IPR003115">
    <property type="entry name" value="ParB_N"/>
</dbReference>
<sequence length="302" mass="34054">MRTIEKALAGLERAERKKATALGALGFPGTSDGDVINVPLGSLEVIPVLFQNRTDDLGRDGVNRDHVARLAGDLAAAGRFDPMTVIEAGPRLVVVEGHHRLAAYRKKLQDGDAVPVAVRRWTVREALANAGADNVKTQLPMTQKERSEYAWRLVKMDHHEIVAPMSKAEIAQRTGAGKRTVATMRSTARMIEEAQGMDRPTKELAPYRFLQWEMGWRDVVNTLRNGRLPEQEEETEEMLDAKADELWREIETKTHLWHYLKKAPDMFLRALHRNAPGSLEHLGDAMRKFMPFEDDTGEDDEE</sequence>
<reference evidence="2 3" key="1">
    <citation type="submission" date="2018-05" db="EMBL/GenBank/DDBJ databases">
        <title>Zavarzinia sp. HR-AS.</title>
        <authorList>
            <person name="Lee Y."/>
            <person name="Jeon C.O."/>
        </authorList>
    </citation>
    <scope>NUCLEOTIDE SEQUENCE [LARGE SCALE GENOMIC DNA]</scope>
    <source>
        <strain evidence="2 3">HR-AS</strain>
    </source>
</reference>
<accession>A0A317EGS3</accession>
<protein>
    <recommendedName>
        <fullName evidence="1">ParB-like N-terminal domain-containing protein</fullName>
    </recommendedName>
</protein>
<evidence type="ECO:0000313" key="2">
    <source>
        <dbReference type="EMBL" id="PWR24415.1"/>
    </source>
</evidence>
<dbReference type="RefSeq" id="WP_109903820.1">
    <property type="nucleotide sequence ID" value="NZ_QGLE01000003.1"/>
</dbReference>
<dbReference type="EMBL" id="QGLE01000003">
    <property type="protein sequence ID" value="PWR24415.1"/>
    <property type="molecule type" value="Genomic_DNA"/>
</dbReference>
<dbReference type="OrthoDB" id="7353482at2"/>
<dbReference type="InterPro" id="IPR036086">
    <property type="entry name" value="ParB/Sulfiredoxin_sf"/>
</dbReference>
<organism evidence="2 3">
    <name type="scientific">Zavarzinia aquatilis</name>
    <dbReference type="NCBI Taxonomy" id="2211142"/>
    <lineage>
        <taxon>Bacteria</taxon>
        <taxon>Pseudomonadati</taxon>
        <taxon>Pseudomonadota</taxon>
        <taxon>Alphaproteobacteria</taxon>
        <taxon>Rhodospirillales</taxon>
        <taxon>Zavarziniaceae</taxon>
        <taxon>Zavarzinia</taxon>
    </lineage>
</organism>
<gene>
    <name evidence="2" type="ORF">DKG74_06280</name>
</gene>
<dbReference type="AlphaFoldDB" id="A0A317EGS3"/>
<feature type="domain" description="ParB-like N-terminal" evidence="1">
    <location>
        <begin position="36"/>
        <end position="135"/>
    </location>
</feature>